<feature type="transmembrane region" description="Helical" evidence="2">
    <location>
        <begin position="517"/>
        <end position="540"/>
    </location>
</feature>
<reference evidence="3 4" key="1">
    <citation type="submission" date="2021-01" db="EMBL/GenBank/DDBJ databases">
        <title>WGS of actinomycetes isolated from Thailand.</title>
        <authorList>
            <person name="Thawai C."/>
        </authorList>
    </citation>
    <scope>NUCLEOTIDE SEQUENCE [LARGE SCALE GENOMIC DNA]</scope>
    <source>
        <strain evidence="3 4">CH5-8</strain>
    </source>
</reference>
<dbReference type="Proteomes" id="UP000621386">
    <property type="component" value="Unassembled WGS sequence"/>
</dbReference>
<keyword evidence="4" id="KW-1185">Reference proteome</keyword>
<dbReference type="EMBL" id="JAERRH010000002">
    <property type="protein sequence ID" value="MBL1103832.1"/>
    <property type="molecule type" value="Genomic_DNA"/>
</dbReference>
<evidence type="ECO:0000256" key="2">
    <source>
        <dbReference type="SAM" id="Phobius"/>
    </source>
</evidence>
<evidence type="ECO:0000313" key="4">
    <source>
        <dbReference type="Proteomes" id="UP000621386"/>
    </source>
</evidence>
<proteinExistence type="predicted"/>
<evidence type="ECO:0000313" key="3">
    <source>
        <dbReference type="EMBL" id="MBL1103832.1"/>
    </source>
</evidence>
<sequence length="965" mass="102652">MTAGEEQDSGHGRVPGPDGTAGHGRGAAPDPPPTVHVSNSGDGTAYDGAVVVTGAADRVRVTRVTIGRAAARPPAVPARWEESRRRLMIQEVEAGWLTQLDAIRPRLSQLIDPPMTIAVDAAPPAAVAKGTEPLAIFQRCRSQMLILGAQGAGKSTLMLRVMRDLMSVDDPAVPVPVPVVLPPGHPAPDDLAAWLTRRVLHWFSGNDEGEAESLLKLGCVVPCLEGLDAVVEPALEGWATAIRTYLDTYRGLPFLLAAQEVTAASLGLAPAFTGTVHIHPLTGVALDDAVDMLDADEGHRIRDLLADNPDVREWCVTPLMLSVAAAVDTSRAWDTSSMEEVTEFAFRSGDTRWLDRLLKSPAKAVQQTREQYAVLRHYVVTLAERPSPAVRARSKPTATAADPRARSTRRFRRGLQGLAKAMESGRQEYFDTAGLLAASDPAEARRSGARFHAPQIKQDLLRDLGMAGLVLSTHAYALAPSALVLFSWSLLMFWYSQVYGGVLDAPAIRWAGRWTHALPNGLGAVWSVAVLAYCVTLGYASLTRVPVGKAALIAGVMTAAVLLVGLGAGLVAFRVDSAVPPPRRGVTRVLVRAGTVALVLGPALSTAAWWCAYLAGAGRPAAGMWLQDAGYGSFVVFTVAGGFALLRHVFDRVVLVVEYHVPWRLSAFLSAAAEHGFLVPTGGGYRFAHPTIRAAVAVALADEPPLDAPSTRGSGPWAGGHDTPERVFRGVLNETLVRREVRRALAACPATTEEELREYLLSLTPTLLLRASGHERAYRTLLAGTRAKDAGERTLTVILPLVAVWLLFGTSPLWLLVEPGTASFGALEVAGLAGISLALLLTPVWIASRWGEDTDVTGASLSVGYLVGAIACLSYALVHLVEGLFGAPPPGAVGDWRGVVVIAGAMFLPPVVAVTGYLVARIAERVSAGPRPDWAPVGVAFREWQAVLARLVLDTALARLGRMRE</sequence>
<feature type="transmembrane region" description="Helical" evidence="2">
    <location>
        <begin position="829"/>
        <end position="847"/>
    </location>
</feature>
<feature type="transmembrane region" description="Helical" evidence="2">
    <location>
        <begin position="594"/>
        <end position="617"/>
    </location>
</feature>
<feature type="transmembrane region" description="Helical" evidence="2">
    <location>
        <begin position="552"/>
        <end position="573"/>
    </location>
</feature>
<evidence type="ECO:0008006" key="5">
    <source>
        <dbReference type="Google" id="ProtNLM"/>
    </source>
</evidence>
<keyword evidence="2" id="KW-0472">Membrane</keyword>
<gene>
    <name evidence="3" type="ORF">JK361_04290</name>
</gene>
<dbReference type="RefSeq" id="WP_201814303.1">
    <property type="nucleotide sequence ID" value="NZ_JAERRH010000002.1"/>
</dbReference>
<keyword evidence="2" id="KW-0812">Transmembrane</keyword>
<feature type="transmembrane region" description="Helical" evidence="2">
    <location>
        <begin position="898"/>
        <end position="920"/>
    </location>
</feature>
<feature type="transmembrane region" description="Helical" evidence="2">
    <location>
        <begin position="859"/>
        <end position="878"/>
    </location>
</feature>
<organism evidence="3 4">
    <name type="scientific">Streptomyces musisoli</name>
    <dbReference type="NCBI Taxonomy" id="2802280"/>
    <lineage>
        <taxon>Bacteria</taxon>
        <taxon>Bacillati</taxon>
        <taxon>Actinomycetota</taxon>
        <taxon>Actinomycetes</taxon>
        <taxon>Kitasatosporales</taxon>
        <taxon>Streptomycetaceae</taxon>
        <taxon>Streptomyces</taxon>
    </lineage>
</organism>
<feature type="transmembrane region" description="Helical" evidence="2">
    <location>
        <begin position="795"/>
        <end position="817"/>
    </location>
</feature>
<feature type="transmembrane region" description="Helical" evidence="2">
    <location>
        <begin position="629"/>
        <end position="646"/>
    </location>
</feature>
<evidence type="ECO:0000256" key="1">
    <source>
        <dbReference type="SAM" id="MobiDB-lite"/>
    </source>
</evidence>
<feature type="transmembrane region" description="Helical" evidence="2">
    <location>
        <begin position="475"/>
        <end position="496"/>
    </location>
</feature>
<name>A0ABS1NUS5_9ACTN</name>
<keyword evidence="2" id="KW-1133">Transmembrane helix</keyword>
<accession>A0ABS1NUS5</accession>
<comment type="caution">
    <text evidence="3">The sequence shown here is derived from an EMBL/GenBank/DDBJ whole genome shotgun (WGS) entry which is preliminary data.</text>
</comment>
<feature type="region of interest" description="Disordered" evidence="1">
    <location>
        <begin position="1"/>
        <end position="42"/>
    </location>
</feature>
<protein>
    <recommendedName>
        <fullName evidence="5">NACHT domain-containing protein</fullName>
    </recommendedName>
</protein>